<comment type="caution">
    <text evidence="1">The sequence shown here is derived from an EMBL/GenBank/DDBJ whole genome shotgun (WGS) entry which is preliminary data.</text>
</comment>
<evidence type="ECO:0000313" key="2">
    <source>
        <dbReference type="Proteomes" id="UP000186922"/>
    </source>
</evidence>
<reference evidence="1 2" key="1">
    <citation type="journal article" date="2016" name="Nat. Commun.">
        <title>Extremotolerant tardigrade genome and improved radiotolerance of human cultured cells by tardigrade-unique protein.</title>
        <authorList>
            <person name="Hashimoto T."/>
            <person name="Horikawa D.D."/>
            <person name="Saito Y."/>
            <person name="Kuwahara H."/>
            <person name="Kozuka-Hata H."/>
            <person name="Shin-I T."/>
            <person name="Minakuchi Y."/>
            <person name="Ohishi K."/>
            <person name="Motoyama A."/>
            <person name="Aizu T."/>
            <person name="Enomoto A."/>
            <person name="Kondo K."/>
            <person name="Tanaka S."/>
            <person name="Hara Y."/>
            <person name="Koshikawa S."/>
            <person name="Sagara H."/>
            <person name="Miura T."/>
            <person name="Yokobori S."/>
            <person name="Miyagawa K."/>
            <person name="Suzuki Y."/>
            <person name="Kubo T."/>
            <person name="Oyama M."/>
            <person name="Kohara Y."/>
            <person name="Fujiyama A."/>
            <person name="Arakawa K."/>
            <person name="Katayama T."/>
            <person name="Toyoda A."/>
            <person name="Kunieda T."/>
        </authorList>
    </citation>
    <scope>NUCLEOTIDE SEQUENCE [LARGE SCALE GENOMIC DNA]</scope>
    <source>
        <strain evidence="1 2">YOKOZUNA-1</strain>
    </source>
</reference>
<keyword evidence="2" id="KW-1185">Reference proteome</keyword>
<sequence>MVEGNLCLVGIPDLVQEQNLPRPTWTFVFVLEHEQQACFLYKLPKEVYRSEIIFVDEVQD</sequence>
<evidence type="ECO:0000313" key="1">
    <source>
        <dbReference type="EMBL" id="GAU87567.1"/>
    </source>
</evidence>
<name>A0A1D1UJZ6_RAMVA</name>
<dbReference type="AlphaFoldDB" id="A0A1D1UJZ6"/>
<organism evidence="1 2">
    <name type="scientific">Ramazzottius varieornatus</name>
    <name type="common">Water bear</name>
    <name type="synonym">Tardigrade</name>
    <dbReference type="NCBI Taxonomy" id="947166"/>
    <lineage>
        <taxon>Eukaryota</taxon>
        <taxon>Metazoa</taxon>
        <taxon>Ecdysozoa</taxon>
        <taxon>Tardigrada</taxon>
        <taxon>Eutardigrada</taxon>
        <taxon>Parachela</taxon>
        <taxon>Hypsibioidea</taxon>
        <taxon>Ramazzottiidae</taxon>
        <taxon>Ramazzottius</taxon>
    </lineage>
</organism>
<dbReference type="EMBL" id="BDGG01000001">
    <property type="protein sequence ID" value="GAU87567.1"/>
    <property type="molecule type" value="Genomic_DNA"/>
</dbReference>
<proteinExistence type="predicted"/>
<dbReference type="Proteomes" id="UP000186922">
    <property type="component" value="Unassembled WGS sequence"/>
</dbReference>
<accession>A0A1D1UJZ6</accession>
<gene>
    <name evidence="1" type="primary">RvY_00397-1</name>
    <name evidence="1" type="synonym">RvY_00397.1</name>
    <name evidence="1" type="ORF">RvY_00397</name>
</gene>
<protein>
    <submittedName>
        <fullName evidence="1">Uncharacterized protein</fullName>
    </submittedName>
</protein>